<dbReference type="Proteomes" id="UP000314294">
    <property type="component" value="Unassembled WGS sequence"/>
</dbReference>
<feature type="region of interest" description="Disordered" evidence="1">
    <location>
        <begin position="1"/>
        <end position="59"/>
    </location>
</feature>
<reference evidence="2 3" key="1">
    <citation type="submission" date="2019-03" db="EMBL/GenBank/DDBJ databases">
        <title>First draft genome of Liparis tanakae, snailfish: a comprehensive survey of snailfish specific genes.</title>
        <authorList>
            <person name="Kim W."/>
            <person name="Song I."/>
            <person name="Jeong J.-H."/>
            <person name="Kim D."/>
            <person name="Kim S."/>
            <person name="Ryu S."/>
            <person name="Song J.Y."/>
            <person name="Lee S.K."/>
        </authorList>
    </citation>
    <scope>NUCLEOTIDE SEQUENCE [LARGE SCALE GENOMIC DNA]</scope>
    <source>
        <tissue evidence="2">Muscle</tissue>
    </source>
</reference>
<protein>
    <submittedName>
        <fullName evidence="2">Uncharacterized protein</fullName>
    </submittedName>
</protein>
<gene>
    <name evidence="2" type="ORF">EYF80_029692</name>
</gene>
<feature type="compositionally biased region" description="Pro residues" evidence="1">
    <location>
        <begin position="210"/>
        <end position="220"/>
    </location>
</feature>
<evidence type="ECO:0000313" key="2">
    <source>
        <dbReference type="EMBL" id="TNN60140.1"/>
    </source>
</evidence>
<dbReference type="AlphaFoldDB" id="A0A4Z2H3V5"/>
<accession>A0A4Z2H3V5</accession>
<evidence type="ECO:0000256" key="1">
    <source>
        <dbReference type="SAM" id="MobiDB-lite"/>
    </source>
</evidence>
<organism evidence="2 3">
    <name type="scientific">Liparis tanakae</name>
    <name type="common">Tanaka's snailfish</name>
    <dbReference type="NCBI Taxonomy" id="230148"/>
    <lineage>
        <taxon>Eukaryota</taxon>
        <taxon>Metazoa</taxon>
        <taxon>Chordata</taxon>
        <taxon>Craniata</taxon>
        <taxon>Vertebrata</taxon>
        <taxon>Euteleostomi</taxon>
        <taxon>Actinopterygii</taxon>
        <taxon>Neopterygii</taxon>
        <taxon>Teleostei</taxon>
        <taxon>Neoteleostei</taxon>
        <taxon>Acanthomorphata</taxon>
        <taxon>Eupercaria</taxon>
        <taxon>Perciformes</taxon>
        <taxon>Cottioidei</taxon>
        <taxon>Cottales</taxon>
        <taxon>Liparidae</taxon>
        <taxon>Liparis</taxon>
    </lineage>
</organism>
<feature type="compositionally biased region" description="Polar residues" evidence="1">
    <location>
        <begin position="1"/>
        <end position="31"/>
    </location>
</feature>
<keyword evidence="3" id="KW-1185">Reference proteome</keyword>
<feature type="region of interest" description="Disordered" evidence="1">
    <location>
        <begin position="123"/>
        <end position="149"/>
    </location>
</feature>
<evidence type="ECO:0000313" key="3">
    <source>
        <dbReference type="Proteomes" id="UP000314294"/>
    </source>
</evidence>
<dbReference type="EMBL" id="SRLO01000340">
    <property type="protein sequence ID" value="TNN60140.1"/>
    <property type="molecule type" value="Genomic_DNA"/>
</dbReference>
<feature type="region of interest" description="Disordered" evidence="1">
    <location>
        <begin position="167"/>
        <end position="229"/>
    </location>
</feature>
<sequence>MPPSTLGVQSSYQPEPDNPTTSQPHNPTTPKASAGRENESESQSEATGGGGSNHPRLELRSVVLRHHRLGRRRNWRRTAWKQAPDTHCIFFGLEGGMQAARVFWEVPPTPPHRQRCYCSREGNQRQHLPNASGGVLQRDSPLQESKSRAHPVFGHVNICGKVSTAERRSLQQNGEEAALTTRKSEERVIPISPLTLPPSPAPTSSLNTPSMPPPRFPPDPTQTTRQAQR</sequence>
<name>A0A4Z2H3V5_9TELE</name>
<comment type="caution">
    <text evidence="2">The sequence shown here is derived from an EMBL/GenBank/DDBJ whole genome shotgun (WGS) entry which is preliminary data.</text>
</comment>
<proteinExistence type="predicted"/>